<evidence type="ECO:0000256" key="2">
    <source>
        <dbReference type="SAM" id="Phobius"/>
    </source>
</evidence>
<dbReference type="SMART" id="SM00421">
    <property type="entry name" value="HTH_LUXR"/>
    <property type="match status" value="1"/>
</dbReference>
<dbReference type="SUPFAM" id="SSF63829">
    <property type="entry name" value="Calcium-dependent phosphotriesterase"/>
    <property type="match status" value="1"/>
</dbReference>
<name>A0A1I7G0B4_9FLAO</name>
<dbReference type="SUPFAM" id="SSF49265">
    <property type="entry name" value="Fibronectin type III"/>
    <property type="match status" value="1"/>
</dbReference>
<proteinExistence type="predicted"/>
<dbReference type="EMBL" id="FPBK01000003">
    <property type="protein sequence ID" value="SFU41873.1"/>
    <property type="molecule type" value="Genomic_DNA"/>
</dbReference>
<evidence type="ECO:0000313" key="4">
    <source>
        <dbReference type="EMBL" id="SFU41873.1"/>
    </source>
</evidence>
<dbReference type="InterPro" id="IPR016032">
    <property type="entry name" value="Sig_transdc_resp-reg_C-effctor"/>
</dbReference>
<keyword evidence="5" id="KW-1185">Reference proteome</keyword>
<reference evidence="4 5" key="1">
    <citation type="submission" date="2016-10" db="EMBL/GenBank/DDBJ databases">
        <authorList>
            <person name="de Groot N.N."/>
        </authorList>
    </citation>
    <scope>NUCLEOTIDE SEQUENCE [LARGE SCALE GENOMIC DNA]</scope>
    <source>
        <strain evidence="4 5">CGMCC 1.12333</strain>
    </source>
</reference>
<dbReference type="Pfam" id="PF07495">
    <property type="entry name" value="Y_Y_Y"/>
    <property type="match status" value="1"/>
</dbReference>
<keyword evidence="1" id="KW-0175">Coiled coil</keyword>
<dbReference type="Proteomes" id="UP000199138">
    <property type="component" value="Unassembled WGS sequence"/>
</dbReference>
<dbReference type="SUPFAM" id="SSF46894">
    <property type="entry name" value="C-terminal effector domain of the bipartite response regulators"/>
    <property type="match status" value="1"/>
</dbReference>
<accession>A0A1I7G0B4</accession>
<dbReference type="InterPro" id="IPR000792">
    <property type="entry name" value="Tscrpt_reg_LuxR_C"/>
</dbReference>
<keyword evidence="2" id="KW-1133">Transmembrane helix</keyword>
<keyword evidence="2" id="KW-0812">Transmembrane</keyword>
<sequence length="980" mass="113091">MINKTTQYFNINNVKRCFEILFVLLSCVAFGQENPENIPVLEKLSQQPNVKHFTRDDFNSDSQFWIACEDSDGTTFFGNNDGILIYNGTTWSMINLPNYSSVRSLMIGDDGTIYAGGYNEFGTVTVDEFGAYHYHSLVKESGLENVNFENVWQISKVKDYMVFRTFERLFIYKNKRLTQIPATTSFLKSYVINEEFYVEDANEGIFQLDLDQHYLKKVFDAEVYDNEFIIGITNFSNGDFGLLANNGHVFRVQRDSGISSQQVNISSKEKEYRIISFLQLKPDTYLLGTLRSGLLTFRWNSKGYTIEKTAHLQDETVLGLLQSKEGNVWALLDNGIDNIDYNNPKTTIFNQASVYDVLVEKAHLYVATNQGVYVADLSSQNRVGPESFQLINNTQGQAWSIQKVNNTILAGHDKGIFKIEQKEATKVGYQNSFWKVIPIPGKANLFLGCSYTGLFVVSENHGNWEVKEKIKGFNESSRDILAGDEPYTYWVCHGYKGVYKLTLNESLDRVVAIDHFTDQNGLKSPYNINVFRWKGNIVFTTNNGIYQYHKKENKFEPYQELNSILDKDKNTRKLVSDSSKTWAVVDDALGYFDHESEHPEFVKDIFLETKGTFNRGMETIVPINDANVLVGTHTGLYLYHTNTQNRAQNIPTKLVSVKYTADEEAFSLPLVQDSLITLPNSATSVRFNFAAPKIPNNALNTYSYKLEDVDKTWSTWQKMPFKEYNLLPAGLYTFHVKARNTLGIETTPVTYKFSIAPKWYQTNFALVCYVVFGLLSLFIAVKLVERKIEKQHLQAQEREQETNRLLQLEVKQLKLERDKERIEMAKRHLEEDVLKKSKELANYTMLLVSKKNFFNELQEELKELRNIVKTKTSNKKLTEIFHKLHQHKIDEEYMKVFEDNFENIHENFFTALKQQSTELTKREKRLSAFIKMGLTNKEIAPLLNISTRGVETARYRLRKKLELPTEESLSKFLEELAPED</sequence>
<dbReference type="Gene3D" id="1.10.10.10">
    <property type="entry name" value="Winged helix-like DNA-binding domain superfamily/Winged helix DNA-binding domain"/>
    <property type="match status" value="1"/>
</dbReference>
<dbReference type="STRING" id="1224947.SAMN05216480_10320"/>
<keyword evidence="2" id="KW-0472">Membrane</keyword>
<dbReference type="InterPro" id="IPR013783">
    <property type="entry name" value="Ig-like_fold"/>
</dbReference>
<feature type="coiled-coil region" evidence="1">
    <location>
        <begin position="781"/>
        <end position="874"/>
    </location>
</feature>
<feature type="domain" description="HTH luxR-type" evidence="3">
    <location>
        <begin position="916"/>
        <end position="973"/>
    </location>
</feature>
<evidence type="ECO:0000259" key="3">
    <source>
        <dbReference type="SMART" id="SM00421"/>
    </source>
</evidence>
<dbReference type="GO" id="GO:0006355">
    <property type="term" value="P:regulation of DNA-templated transcription"/>
    <property type="evidence" value="ECO:0007669"/>
    <property type="project" value="InterPro"/>
</dbReference>
<gene>
    <name evidence="4" type="ORF">SAMN05216480_10320</name>
</gene>
<dbReference type="OrthoDB" id="1090267at2"/>
<dbReference type="InterPro" id="IPR011123">
    <property type="entry name" value="Y_Y_Y"/>
</dbReference>
<evidence type="ECO:0000256" key="1">
    <source>
        <dbReference type="SAM" id="Coils"/>
    </source>
</evidence>
<dbReference type="Gene3D" id="2.130.10.10">
    <property type="entry name" value="YVTN repeat-like/Quinoprotein amine dehydrogenase"/>
    <property type="match status" value="2"/>
</dbReference>
<dbReference type="Pfam" id="PF00196">
    <property type="entry name" value="GerE"/>
    <property type="match status" value="1"/>
</dbReference>
<protein>
    <submittedName>
        <fullName evidence="4">Regulatory protein, luxR family</fullName>
    </submittedName>
</protein>
<dbReference type="InterPro" id="IPR015943">
    <property type="entry name" value="WD40/YVTN_repeat-like_dom_sf"/>
</dbReference>
<dbReference type="AlphaFoldDB" id="A0A1I7G0B4"/>
<organism evidence="4 5">
    <name type="scientific">Pustulibacterium marinum</name>
    <dbReference type="NCBI Taxonomy" id="1224947"/>
    <lineage>
        <taxon>Bacteria</taxon>
        <taxon>Pseudomonadati</taxon>
        <taxon>Bacteroidota</taxon>
        <taxon>Flavobacteriia</taxon>
        <taxon>Flavobacteriales</taxon>
        <taxon>Flavobacteriaceae</taxon>
        <taxon>Pustulibacterium</taxon>
    </lineage>
</organism>
<dbReference type="CDD" id="cd00063">
    <property type="entry name" value="FN3"/>
    <property type="match status" value="1"/>
</dbReference>
<dbReference type="GO" id="GO:0003677">
    <property type="term" value="F:DNA binding"/>
    <property type="evidence" value="ECO:0007669"/>
    <property type="project" value="InterPro"/>
</dbReference>
<dbReference type="Gene3D" id="2.60.40.10">
    <property type="entry name" value="Immunoglobulins"/>
    <property type="match status" value="1"/>
</dbReference>
<feature type="transmembrane region" description="Helical" evidence="2">
    <location>
        <begin position="764"/>
        <end position="784"/>
    </location>
</feature>
<dbReference type="InterPro" id="IPR036116">
    <property type="entry name" value="FN3_sf"/>
</dbReference>
<dbReference type="InterPro" id="IPR003961">
    <property type="entry name" value="FN3_dom"/>
</dbReference>
<dbReference type="InterPro" id="IPR036388">
    <property type="entry name" value="WH-like_DNA-bd_sf"/>
</dbReference>
<evidence type="ECO:0000313" key="5">
    <source>
        <dbReference type="Proteomes" id="UP000199138"/>
    </source>
</evidence>